<dbReference type="EMBL" id="CP028903">
    <property type="protein sequence ID" value="AWB07518.1"/>
    <property type="molecule type" value="Genomic_DNA"/>
</dbReference>
<evidence type="ECO:0000313" key="3">
    <source>
        <dbReference type="Proteomes" id="UP000077405"/>
    </source>
</evidence>
<dbReference type="Gene3D" id="3.40.50.1460">
    <property type="match status" value="1"/>
</dbReference>
<protein>
    <recommendedName>
        <fullName evidence="1">Peptidase C14 caspase domain-containing protein</fullName>
    </recommendedName>
</protein>
<dbReference type="Proteomes" id="UP000077405">
    <property type="component" value="Plasmid pYZ2"/>
</dbReference>
<dbReference type="GO" id="GO:0004197">
    <property type="term" value="F:cysteine-type endopeptidase activity"/>
    <property type="evidence" value="ECO:0007669"/>
    <property type="project" value="InterPro"/>
</dbReference>
<proteinExistence type="predicted"/>
<dbReference type="KEGG" id="ahu:A6A40_21085"/>
<accession>A0A2R4VSU0</accession>
<name>A0A2R4VSU0_9PROT</name>
<keyword evidence="2" id="KW-0614">Plasmid</keyword>
<evidence type="ECO:0000259" key="1">
    <source>
        <dbReference type="Pfam" id="PF00656"/>
    </source>
</evidence>
<gene>
    <name evidence="2" type="ORF">A6A40_21085</name>
</gene>
<organism evidence="2 3">
    <name type="scientific">Azospirillum humicireducens</name>
    <dbReference type="NCBI Taxonomy" id="1226968"/>
    <lineage>
        <taxon>Bacteria</taxon>
        <taxon>Pseudomonadati</taxon>
        <taxon>Pseudomonadota</taxon>
        <taxon>Alphaproteobacteria</taxon>
        <taxon>Rhodospirillales</taxon>
        <taxon>Azospirillaceae</taxon>
        <taxon>Azospirillum</taxon>
    </lineage>
</organism>
<dbReference type="InterPro" id="IPR011600">
    <property type="entry name" value="Pept_C14_caspase"/>
</dbReference>
<dbReference type="Pfam" id="PF00656">
    <property type="entry name" value="Peptidase_C14"/>
    <property type="match status" value="1"/>
</dbReference>
<geneLocation type="plasmid" evidence="2 3">
    <name>pYZ2</name>
</geneLocation>
<sequence length="248" mass="28017">MKRSALIIGAPCEKGAKGYLPGVEADIANYKEYLTSPLGGFWRKDEIITLRNPSGNQVRSSLDTLKSSDYSMTVFCGHGYHSSEDDSTFIQINSNDEMDGKELRTGAKRRVIIYDCCRELTYRTVVEAYERALKSEPPHLNAEECRYWYDQQIEKCPSAQFILNACAIDELSSEKSDRGGNYSSALLDSADKWWRASTKDTRTKYKIFTVSEAHRIASGIVSSESDYLQNPQIEMPRTEVNFPFAVIA</sequence>
<dbReference type="OrthoDB" id="639945at2"/>
<keyword evidence="3" id="KW-1185">Reference proteome</keyword>
<dbReference type="RefSeq" id="WP_108547802.1">
    <property type="nucleotide sequence ID" value="NZ_CP028903.1"/>
</dbReference>
<dbReference type="GO" id="GO:0006508">
    <property type="term" value="P:proteolysis"/>
    <property type="evidence" value="ECO:0007669"/>
    <property type="project" value="InterPro"/>
</dbReference>
<feature type="domain" description="Peptidase C14 caspase" evidence="1">
    <location>
        <begin position="3"/>
        <end position="235"/>
    </location>
</feature>
<evidence type="ECO:0000313" key="2">
    <source>
        <dbReference type="EMBL" id="AWB07518.1"/>
    </source>
</evidence>
<reference evidence="2 3" key="1">
    <citation type="submission" date="2018-04" db="EMBL/GenBank/DDBJ databases">
        <title>Complete genome sequence of the nitrogen-fixing bacterium Azospirillum humicireducens type strain SgZ-5.</title>
        <authorList>
            <person name="Yu Z."/>
        </authorList>
    </citation>
    <scope>NUCLEOTIDE SEQUENCE [LARGE SCALE GENOMIC DNA]</scope>
    <source>
        <strain evidence="2 3">SgZ-5</strain>
        <plasmid evidence="2 3">pYZ2</plasmid>
    </source>
</reference>
<dbReference type="AlphaFoldDB" id="A0A2R4VSU0"/>